<evidence type="ECO:0000259" key="2">
    <source>
        <dbReference type="Pfam" id="PF00899"/>
    </source>
</evidence>
<dbReference type="eggNOG" id="COG0476">
    <property type="taxonomic scope" value="Bacteria"/>
</dbReference>
<comment type="similarity">
    <text evidence="1">Belongs to the HesA/MoeB/ThiF family.</text>
</comment>
<dbReference type="Proteomes" id="UP000035860">
    <property type="component" value="Unassembled WGS sequence"/>
</dbReference>
<dbReference type="SUPFAM" id="SSF69572">
    <property type="entry name" value="Activating enzymes of the ubiquitin-like proteins"/>
    <property type="match status" value="1"/>
</dbReference>
<dbReference type="Pfam" id="PF00899">
    <property type="entry name" value="ThiF"/>
    <property type="match status" value="1"/>
</dbReference>
<dbReference type="GO" id="GO:0008641">
    <property type="term" value="F:ubiquitin-like modifier activating enzyme activity"/>
    <property type="evidence" value="ECO:0007669"/>
    <property type="project" value="InterPro"/>
</dbReference>
<name>A0A066UNN4_9GAMM</name>
<dbReference type="InterPro" id="IPR045886">
    <property type="entry name" value="ThiF/MoeB/HesA"/>
</dbReference>
<dbReference type="InterPro" id="IPR000594">
    <property type="entry name" value="ThiF_NAD_FAD-bd"/>
</dbReference>
<dbReference type="InterPro" id="IPR035985">
    <property type="entry name" value="Ubiquitin-activating_enz"/>
</dbReference>
<evidence type="ECO:0000313" key="3">
    <source>
        <dbReference type="EMBL" id="KDN25818.1"/>
    </source>
</evidence>
<evidence type="ECO:0000256" key="1">
    <source>
        <dbReference type="ARBA" id="ARBA00009919"/>
    </source>
</evidence>
<sequence>MADQNTQANTELTDSELMRYSRQILLNDWDMDAQIRLKNSTVLIVGAGGLGCPVSQILARAGVGRLHLIDHDVVDDSNLQRQTLFTKEDIGRSKAETACHKLREQNELISIDYTYVKLNDENISGHLEQVSPDLVIDCTDNFAIRDLLNHACRQRGLPLLSNSAIAETGQIALFTKETGCYQCLFGAERGDELNCATSGVLGSTVSIIGSMSAQMALDFLGRGNNPIAHELLLWQGRSMSLRKMRFAKDETCAICSATNVI</sequence>
<evidence type="ECO:0000313" key="4">
    <source>
        <dbReference type="Proteomes" id="UP000035860"/>
    </source>
</evidence>
<dbReference type="GO" id="GO:0004792">
    <property type="term" value="F:thiosulfate-cyanide sulfurtransferase activity"/>
    <property type="evidence" value="ECO:0007669"/>
    <property type="project" value="TreeGrafter"/>
</dbReference>
<dbReference type="EMBL" id="AOMT01000005">
    <property type="protein sequence ID" value="KDN25818.1"/>
    <property type="molecule type" value="Genomic_DNA"/>
</dbReference>
<reference evidence="3 4" key="1">
    <citation type="journal article" date="2014" name="Genome Announc.">
        <title>Draft Genome Sequence of Moraxella bovoculi Strain 237T (ATCC BAA-1259T) Isolated from a Calf with Infectious Bovine Keratoconjunctivitis.</title>
        <authorList>
            <person name="Calcutt M.J."/>
            <person name="Foecking M.F."/>
            <person name="Martin N.T."/>
            <person name="Mhlanga-Mutangadura T."/>
            <person name="Reilly T.J."/>
        </authorList>
    </citation>
    <scope>NUCLEOTIDE SEQUENCE [LARGE SCALE GENOMIC DNA]</scope>
    <source>
        <strain evidence="3 4">237</strain>
    </source>
</reference>
<dbReference type="GO" id="GO:0008146">
    <property type="term" value="F:sulfotransferase activity"/>
    <property type="evidence" value="ECO:0007669"/>
    <property type="project" value="TreeGrafter"/>
</dbReference>
<feature type="domain" description="THIF-type NAD/FAD binding fold" evidence="2">
    <location>
        <begin position="20"/>
        <end position="252"/>
    </location>
</feature>
<dbReference type="CDD" id="cd00757">
    <property type="entry name" value="ThiF_MoeB_HesA_family"/>
    <property type="match status" value="1"/>
</dbReference>
<keyword evidence="4" id="KW-1185">Reference proteome</keyword>
<dbReference type="GO" id="GO:0016779">
    <property type="term" value="F:nucleotidyltransferase activity"/>
    <property type="evidence" value="ECO:0007669"/>
    <property type="project" value="TreeGrafter"/>
</dbReference>
<dbReference type="PANTHER" id="PTHR10953:SF194">
    <property type="entry name" value="MOLYBDOPTERIN-SYNTHASE ADENYLYLTRANSFERASE"/>
    <property type="match status" value="1"/>
</dbReference>
<dbReference type="Gene3D" id="3.40.50.720">
    <property type="entry name" value="NAD(P)-binding Rossmann-like Domain"/>
    <property type="match status" value="1"/>
</dbReference>
<gene>
    <name evidence="3" type="ORF">MBO_01440</name>
</gene>
<accession>A0A066UNN4</accession>
<protein>
    <submittedName>
        <fullName evidence="3">UBA/THIF-type NAD/FAD binding protein</fullName>
    </submittedName>
</protein>
<dbReference type="GO" id="GO:0005829">
    <property type="term" value="C:cytosol"/>
    <property type="evidence" value="ECO:0007669"/>
    <property type="project" value="TreeGrafter"/>
</dbReference>
<dbReference type="RefSeq" id="WP_036362306.1">
    <property type="nucleotide sequence ID" value="NZ_AOMT01000005.1"/>
</dbReference>
<organism evidence="3 4">
    <name type="scientific">Moraxella bovoculi 237</name>
    <dbReference type="NCBI Taxonomy" id="743974"/>
    <lineage>
        <taxon>Bacteria</taxon>
        <taxon>Pseudomonadati</taxon>
        <taxon>Pseudomonadota</taxon>
        <taxon>Gammaproteobacteria</taxon>
        <taxon>Moraxellales</taxon>
        <taxon>Moraxellaceae</taxon>
        <taxon>Moraxella</taxon>
    </lineage>
</organism>
<dbReference type="FunFam" id="3.40.50.720:FF:000080">
    <property type="entry name" value="Thiazole biosynthesis adenylyltransferase ThiF"/>
    <property type="match status" value="1"/>
</dbReference>
<dbReference type="PANTHER" id="PTHR10953">
    <property type="entry name" value="UBIQUITIN-ACTIVATING ENZYME E1"/>
    <property type="match status" value="1"/>
</dbReference>
<dbReference type="AlphaFoldDB" id="A0A066UNN4"/>
<dbReference type="OrthoDB" id="9804286at2"/>
<proteinExistence type="inferred from homology"/>
<comment type="caution">
    <text evidence="3">The sequence shown here is derived from an EMBL/GenBank/DDBJ whole genome shotgun (WGS) entry which is preliminary data.</text>
</comment>